<dbReference type="EMBL" id="QKYN01000025">
    <property type="protein sequence ID" value="RAG86561.1"/>
    <property type="molecule type" value="Genomic_DNA"/>
</dbReference>
<evidence type="ECO:0000313" key="2">
    <source>
        <dbReference type="EMBL" id="RAG86561.1"/>
    </source>
</evidence>
<accession>A0A2X0ITD8</accession>
<organism evidence="2 3">
    <name type="scientific">Streptacidiphilus pinicola</name>
    <dbReference type="NCBI Taxonomy" id="2219663"/>
    <lineage>
        <taxon>Bacteria</taxon>
        <taxon>Bacillati</taxon>
        <taxon>Actinomycetota</taxon>
        <taxon>Actinomycetes</taxon>
        <taxon>Kitasatosporales</taxon>
        <taxon>Streptomycetaceae</taxon>
        <taxon>Streptacidiphilus</taxon>
    </lineage>
</organism>
<dbReference type="OrthoDB" id="3387628at2"/>
<name>A0A2X0ITD8_9ACTN</name>
<dbReference type="AlphaFoldDB" id="A0A2X0ITD8"/>
<dbReference type="NCBIfam" id="TIGR03930">
    <property type="entry name" value="WXG100_ESAT6"/>
    <property type="match status" value="1"/>
</dbReference>
<comment type="caution">
    <text evidence="2">The sequence shown here is derived from an EMBL/GenBank/DDBJ whole genome shotgun (WGS) entry which is preliminary data.</text>
</comment>
<gene>
    <name evidence="2" type="ORF">DN069_05955</name>
</gene>
<proteinExistence type="inferred from homology"/>
<dbReference type="InterPro" id="IPR010310">
    <property type="entry name" value="T7SS_ESAT-6-like"/>
</dbReference>
<evidence type="ECO:0000313" key="3">
    <source>
        <dbReference type="Proteomes" id="UP000248889"/>
    </source>
</evidence>
<dbReference type="SUPFAM" id="SSF140453">
    <property type="entry name" value="EsxAB dimer-like"/>
    <property type="match status" value="1"/>
</dbReference>
<dbReference type="Gene3D" id="1.10.287.1060">
    <property type="entry name" value="ESAT-6-like"/>
    <property type="match status" value="1"/>
</dbReference>
<comment type="similarity">
    <text evidence="1">Belongs to the WXG100 family.</text>
</comment>
<reference evidence="2 3" key="1">
    <citation type="submission" date="2018-06" db="EMBL/GenBank/DDBJ databases">
        <title>Streptacidiphilus pinicola sp. nov., isolated from pine grove soil.</title>
        <authorList>
            <person name="Roh S.G."/>
            <person name="Park S."/>
            <person name="Kim M.-K."/>
            <person name="Yun B.-R."/>
            <person name="Park J."/>
            <person name="Kim M.J."/>
            <person name="Kim Y.S."/>
            <person name="Kim S.B."/>
        </authorList>
    </citation>
    <scope>NUCLEOTIDE SEQUENCE [LARGE SCALE GENOMIC DNA]</scope>
    <source>
        <strain evidence="2 3">MMS16-CNU450</strain>
    </source>
</reference>
<dbReference type="Pfam" id="PF06013">
    <property type="entry name" value="WXG100"/>
    <property type="match status" value="1"/>
</dbReference>
<sequence>MSGTPGHIMVNFGTVSQAASDVRTTAANVQSQLDDLRAGVQRIAQSWEGSAQEGYQARQREWDSAANDLHSVLVQIAGALDSAAQNYQATESRNASLWH</sequence>
<dbReference type="RefSeq" id="WP_111499775.1">
    <property type="nucleotide sequence ID" value="NZ_QKYN01000025.1"/>
</dbReference>
<dbReference type="InterPro" id="IPR036689">
    <property type="entry name" value="ESAT-6-like_sf"/>
</dbReference>
<evidence type="ECO:0000256" key="1">
    <source>
        <dbReference type="RuleBase" id="RU362001"/>
    </source>
</evidence>
<protein>
    <recommendedName>
        <fullName evidence="1">ESAT-6-like protein</fullName>
    </recommendedName>
</protein>
<dbReference type="Proteomes" id="UP000248889">
    <property type="component" value="Unassembled WGS sequence"/>
</dbReference>
<keyword evidence="3" id="KW-1185">Reference proteome</keyword>